<evidence type="ECO:0000313" key="3">
    <source>
        <dbReference type="Proteomes" id="UP000324800"/>
    </source>
</evidence>
<gene>
    <name evidence="2" type="ORF">EZS28_023161</name>
</gene>
<evidence type="ECO:0000313" key="2">
    <source>
        <dbReference type="EMBL" id="KAA6381312.1"/>
    </source>
</evidence>
<sequence length="1074" mass="126230">REQEESNKYWKQQQEQQAEEAKRIMNEEHDFMLLQESKKFTKPINFQQNKENFISATQNQEMAQKIRKYKGQHVEEIEIETSSDDQTLLLFPPVDQVKFIDGVRRARKGFQRKREIVDVDGVSPIYYDNYIDSLDAIDKHVEFVYNEQRHRAFKILFNFGVIIEELEHDKNGQEIITYKYRLPREDTVQTHIPKNILSNEDIEEYKQYIRAEIIEMQNFNLENTKQRYVAIYSMMIKVFKLQKTVVGTSMQELIQKHWEGHRQILFKNNGEYNLCYMEAIAKALHPDTQEKRCMPNNIISLAREYLVQVLDLPLKAKSKQMTKYLKTFEGLDYQKYSQIITQKLQVNQNIYFYDEDSKAYYLGQKIIYVEYDEMMKDEQPEIPTVDILIVQASNLQHAFAIANKEALTGLKFCPFCQVKGFDTKNSNYIRDYEKHIVKCEQRGGKLVKTIKLDQIQKPYVPHIVQNKTFAYLLAHGREQEFKPTQYYITYDLETVEKIVNKSFGKSSKQISELVPLSVASTIKNKTGIKTIYYDLRNGDDFINQWLNQLFNEAVIVQQDNQYRTQTGVIDKAMQYNVDVPVIGFNSSKFDFSLIFKNLQCADWSIKSYIGSSGVAKQIVVQHKKLDVKLKFIDILTYYIPITLKEFAKTFNQKIESQKGVFPYEYINTDNYKEILKQTTPFPIEAFNSTLKNTQITQEDYDVYVNDAKQFKNRWEYLQYYNEQDTKIMIEPINKFIEMNRKYNVDMFCFMSMAACSNATKYACTYKDFNVNNNYPVIKDTSPRFVLQQQYWNSKVLSYEVQDKCQKRDTTDNVKEQDFEYFKQLFKDNNNGIKVDQKQRKLTNLLSTYNGSSAGQTMGHSYGSDGMNTEKYTKIKIMNEKQTMQAHLSNTFMNDQKLSDNCFDTDRLHFIEGDTDSAYWAVSGKADESYKQQFKHVIKDQQFYNENAKYFFPTIEGDLLDEKKILGLAIEREGTEMIELAPKNYYIKVDDKEKIKLKRINQSTNKITKEQIVDNLIEGTITKCTNMRLGQKSYQMSKLAIEKNGTTGCHTKAIVLSNQSCCPFIFGLKAKDYSF</sequence>
<dbReference type="Proteomes" id="UP000324800">
    <property type="component" value="Unassembled WGS sequence"/>
</dbReference>
<dbReference type="SUPFAM" id="SSF53098">
    <property type="entry name" value="Ribonuclease H-like"/>
    <property type="match status" value="1"/>
</dbReference>
<proteinExistence type="predicted"/>
<dbReference type="InterPro" id="IPR012337">
    <property type="entry name" value="RNaseH-like_sf"/>
</dbReference>
<evidence type="ECO:0000256" key="1">
    <source>
        <dbReference type="SAM" id="MobiDB-lite"/>
    </source>
</evidence>
<protein>
    <recommendedName>
        <fullName evidence="4">DNA-directed DNA polymerase</fullName>
    </recommendedName>
</protein>
<dbReference type="AlphaFoldDB" id="A0A5J4VFS0"/>
<feature type="region of interest" description="Disordered" evidence="1">
    <location>
        <begin position="1"/>
        <end position="20"/>
    </location>
</feature>
<evidence type="ECO:0008006" key="4">
    <source>
        <dbReference type="Google" id="ProtNLM"/>
    </source>
</evidence>
<comment type="caution">
    <text evidence="2">The sequence shown here is derived from an EMBL/GenBank/DDBJ whole genome shotgun (WGS) entry which is preliminary data.</text>
</comment>
<accession>A0A5J4VFS0</accession>
<organism evidence="2 3">
    <name type="scientific">Streblomastix strix</name>
    <dbReference type="NCBI Taxonomy" id="222440"/>
    <lineage>
        <taxon>Eukaryota</taxon>
        <taxon>Metamonada</taxon>
        <taxon>Preaxostyla</taxon>
        <taxon>Oxymonadida</taxon>
        <taxon>Streblomastigidae</taxon>
        <taxon>Streblomastix</taxon>
    </lineage>
</organism>
<reference evidence="2 3" key="1">
    <citation type="submission" date="2019-03" db="EMBL/GenBank/DDBJ databases">
        <title>Single cell metagenomics reveals metabolic interactions within the superorganism composed of flagellate Streblomastix strix and complex community of Bacteroidetes bacteria on its surface.</title>
        <authorList>
            <person name="Treitli S.C."/>
            <person name="Kolisko M."/>
            <person name="Husnik F."/>
            <person name="Keeling P."/>
            <person name="Hampl V."/>
        </authorList>
    </citation>
    <scope>NUCLEOTIDE SEQUENCE [LARGE SCALE GENOMIC DNA]</scope>
    <source>
        <strain evidence="2">ST1C</strain>
    </source>
</reference>
<dbReference type="OrthoDB" id="414982at2759"/>
<feature type="non-terminal residue" evidence="2">
    <location>
        <position position="1"/>
    </location>
</feature>
<name>A0A5J4VFS0_9EUKA</name>
<dbReference type="EMBL" id="SNRW01007394">
    <property type="protein sequence ID" value="KAA6381312.1"/>
    <property type="molecule type" value="Genomic_DNA"/>
</dbReference>